<reference evidence="1" key="1">
    <citation type="journal article" date="2019" name="Microbiol. Resour. Announc.">
        <title>Draft Genomic Sequences of Streptomyces misionensis and Streptomyces albidoflavus, bacteria applied for phytopathogen biocontrol.</title>
        <authorList>
            <person name="Pylro V."/>
            <person name="Dias A."/>
            <person name="Andreote F."/>
            <person name="Varani A."/>
            <person name="Andreote C."/>
            <person name="Bernardo E."/>
            <person name="Martins T."/>
        </authorList>
    </citation>
    <scope>NUCLEOTIDE SEQUENCE [LARGE SCALE GENOMIC DNA]</scope>
    <source>
        <strain evidence="1">66</strain>
    </source>
</reference>
<organism evidence="1 2">
    <name type="scientific">Streptomyces misionensis</name>
    <dbReference type="NCBI Taxonomy" id="67331"/>
    <lineage>
        <taxon>Bacteria</taxon>
        <taxon>Bacillati</taxon>
        <taxon>Actinomycetota</taxon>
        <taxon>Actinomycetes</taxon>
        <taxon>Kitasatosporales</taxon>
        <taxon>Streptomycetaceae</taxon>
        <taxon>Streptomyces</taxon>
    </lineage>
</organism>
<dbReference type="Proteomes" id="UP000320481">
    <property type="component" value="Unassembled WGS sequence"/>
</dbReference>
<keyword evidence="2" id="KW-1185">Reference proteome</keyword>
<dbReference type="AlphaFoldDB" id="A0A5C6JAR4"/>
<protein>
    <submittedName>
        <fullName evidence="1">Uncharacterized protein</fullName>
    </submittedName>
</protein>
<gene>
    <name evidence="1" type="ORF">FRZ03_24840</name>
</gene>
<dbReference type="RefSeq" id="WP_146467359.1">
    <property type="nucleotide sequence ID" value="NZ_VOGW01000144.1"/>
</dbReference>
<accession>A0A5C6JAR4</accession>
<name>A0A5C6JAR4_9ACTN</name>
<sequence length="109" mass="11210">MNEGLTLDGLAVPLRALRLLAADFGHLAAPTVGVTTVWPDRLELSFHGDLAGFEAWRDALGIAPDAVTHSTQSGGRTRVLLAYGQYAGATVKLVAYADVPAPALAGAAA</sequence>
<comment type="caution">
    <text evidence="1">The sequence shown here is derived from an EMBL/GenBank/DDBJ whole genome shotgun (WGS) entry which is preliminary data.</text>
</comment>
<dbReference type="EMBL" id="VOGW01000144">
    <property type="protein sequence ID" value="TWV37742.1"/>
    <property type="molecule type" value="Genomic_DNA"/>
</dbReference>
<proteinExistence type="predicted"/>
<evidence type="ECO:0000313" key="2">
    <source>
        <dbReference type="Proteomes" id="UP000320481"/>
    </source>
</evidence>
<evidence type="ECO:0000313" key="1">
    <source>
        <dbReference type="EMBL" id="TWV37742.1"/>
    </source>
</evidence>